<feature type="region of interest" description="Disordered" evidence="1">
    <location>
        <begin position="267"/>
        <end position="291"/>
    </location>
</feature>
<evidence type="ECO:0000313" key="4">
    <source>
        <dbReference type="Proteomes" id="UP001497457"/>
    </source>
</evidence>
<evidence type="ECO:0000313" key="3">
    <source>
        <dbReference type="EMBL" id="CAL5061619.1"/>
    </source>
</evidence>
<keyword evidence="4" id="KW-1185">Reference proteome</keyword>
<dbReference type="InterPro" id="IPR005174">
    <property type="entry name" value="KIB1-4_b-propeller"/>
</dbReference>
<sequence length="470" mass="52203">MASTTGGWAELPADLLGGVIARLPFPGDRAAICAACRSWRSAAPRFVRHQPPWIVLPDCSFCTTGRDGGAFFGRIPGLPAAKNATCLAAAGGGWLALDLTDDASRRTPIRDTYCPDTATFAAPRADVKHAHSYMLHNPFSGESVPLPELDALVGHVAETFEIRKVLMRSSSNRAEDVIAVTTNNCNYNVILCRPGKGTFVLPNLRVIDVAFVGDTLLYGITSGEELLAFHLGQDEDGRPRVTRFERIIKNPMAAYYYKEIPWSWPHEIDDDDSSSDDDEDDKEEAVINQNEEEENCQLLHYDVVFNGDDGTVSDNEVRDKEEDEEDRYLVPYDAKDEIYTSRYLLQSSLSGELLLVRHQHVSPPYSDPYTLSVDVLRADLSEGKWVPANSGLGEGEALFLSRSLSKSTRAHGGDIRDGFVYYAAAAGLGEDAFDTRSQTIRQMTLFRRPWQWEQAQDHLLAWLFPPQLVV</sequence>
<accession>A0ABC9EQI2</accession>
<dbReference type="Gene3D" id="1.20.1280.50">
    <property type="match status" value="1"/>
</dbReference>
<dbReference type="Pfam" id="PF03478">
    <property type="entry name" value="Beta-prop_KIB1-4"/>
    <property type="match status" value="1"/>
</dbReference>
<gene>
    <name evidence="3" type="ORF">URODEC1_LOCUS97829</name>
</gene>
<dbReference type="AlphaFoldDB" id="A0ABC9EQI2"/>
<feature type="compositionally biased region" description="Acidic residues" evidence="1">
    <location>
        <begin position="268"/>
        <end position="283"/>
    </location>
</feature>
<organism evidence="3 4">
    <name type="scientific">Urochloa decumbens</name>
    <dbReference type="NCBI Taxonomy" id="240449"/>
    <lineage>
        <taxon>Eukaryota</taxon>
        <taxon>Viridiplantae</taxon>
        <taxon>Streptophyta</taxon>
        <taxon>Embryophyta</taxon>
        <taxon>Tracheophyta</taxon>
        <taxon>Spermatophyta</taxon>
        <taxon>Magnoliopsida</taxon>
        <taxon>Liliopsida</taxon>
        <taxon>Poales</taxon>
        <taxon>Poaceae</taxon>
        <taxon>PACMAD clade</taxon>
        <taxon>Panicoideae</taxon>
        <taxon>Panicodae</taxon>
        <taxon>Paniceae</taxon>
        <taxon>Melinidinae</taxon>
        <taxon>Urochloa</taxon>
    </lineage>
</organism>
<reference evidence="3 4" key="2">
    <citation type="submission" date="2024-10" db="EMBL/GenBank/DDBJ databases">
        <authorList>
            <person name="Ryan C."/>
        </authorList>
    </citation>
    <scope>NUCLEOTIDE SEQUENCE [LARGE SCALE GENOMIC DNA]</scope>
</reference>
<protein>
    <recommendedName>
        <fullName evidence="2">KIB1-4 beta-propeller domain-containing protein</fullName>
    </recommendedName>
</protein>
<dbReference type="PANTHER" id="PTHR33110:SF128">
    <property type="entry name" value="RETROVIRUS-RELATED POL POLYPROTEIN FROM TRANSPOSON TNT 1-94"/>
    <property type="match status" value="1"/>
</dbReference>
<proteinExistence type="predicted"/>
<dbReference type="Proteomes" id="UP001497457">
    <property type="component" value="Chromosome 5rd"/>
</dbReference>
<evidence type="ECO:0000256" key="1">
    <source>
        <dbReference type="SAM" id="MobiDB-lite"/>
    </source>
</evidence>
<feature type="domain" description="KIB1-4 beta-propeller" evidence="2">
    <location>
        <begin position="81"/>
        <end position="431"/>
    </location>
</feature>
<evidence type="ECO:0000259" key="2">
    <source>
        <dbReference type="Pfam" id="PF03478"/>
    </source>
</evidence>
<dbReference type="EMBL" id="OZ075115">
    <property type="protein sequence ID" value="CAL5061619.1"/>
    <property type="molecule type" value="Genomic_DNA"/>
</dbReference>
<dbReference type="PANTHER" id="PTHR33110">
    <property type="entry name" value="F-BOX/KELCH-REPEAT PROTEIN-RELATED"/>
    <property type="match status" value="1"/>
</dbReference>
<name>A0ABC9EQI2_9POAL</name>
<reference evidence="4" key="1">
    <citation type="submission" date="2024-06" db="EMBL/GenBank/DDBJ databases">
        <authorList>
            <person name="Ryan C."/>
        </authorList>
    </citation>
    <scope>NUCLEOTIDE SEQUENCE [LARGE SCALE GENOMIC DNA]</scope>
</reference>